<dbReference type="PANTHER" id="PTHR10366:SF563">
    <property type="entry name" value="CINNAMOYL-COA REDUCTASE 16"/>
    <property type="match status" value="1"/>
</dbReference>
<evidence type="ECO:0000256" key="12">
    <source>
        <dbReference type="ARBA" id="ARBA00048870"/>
    </source>
</evidence>
<sequence length="253" mass="27929">MAHPLDFEEREPEDVKIKRVTTALKGILQACADSKTVRRVVYTSSISAVPFSAAAFAAAAGGGLIDESYWTDVELVRSLKAFGGPYIVTKTITERAAIDIAGELGLDLVCVIPTWTTGPFICPHFPDSVYVAMALILGDKEHYKHLKDTSLVHIDDVARAHIHLMEYPGAKGRYICSGVEFTIAELSEFISARYPEYKDKIPNEDAWKDLIPVKFSGLSTKKLEETGFKYENGLEEMFDGAIQSCKEKGFLGK</sequence>
<dbReference type="Proteomes" id="UP000030748">
    <property type="component" value="Unassembled WGS sequence"/>
</dbReference>
<dbReference type="InterPro" id="IPR036291">
    <property type="entry name" value="NAD(P)-bd_dom_sf"/>
</dbReference>
<comment type="catalytic activity">
    <reaction evidence="12">
        <text>(2S)-flavan-4-ol + NADP(+) = (2S)-flavanone + NADPH + H(+)</text>
        <dbReference type="Rhea" id="RHEA:11228"/>
        <dbReference type="ChEBI" id="CHEBI:15378"/>
        <dbReference type="ChEBI" id="CHEBI:15605"/>
        <dbReference type="ChEBI" id="CHEBI:15606"/>
        <dbReference type="ChEBI" id="CHEBI:57783"/>
        <dbReference type="ChEBI" id="CHEBI:58349"/>
        <dbReference type="EC" id="1.1.1.234"/>
    </reaction>
</comment>
<evidence type="ECO:0000256" key="2">
    <source>
        <dbReference type="ARBA" id="ARBA00022857"/>
    </source>
</evidence>
<evidence type="ECO:0000256" key="6">
    <source>
        <dbReference type="ARBA" id="ARBA00037100"/>
    </source>
</evidence>
<evidence type="ECO:0000313" key="15">
    <source>
        <dbReference type="EMBL" id="EYU31987.1"/>
    </source>
</evidence>
<evidence type="ECO:0000259" key="14">
    <source>
        <dbReference type="Pfam" id="PF01370"/>
    </source>
</evidence>
<keyword evidence="4" id="KW-0284">Flavonoid biosynthesis</keyword>
<protein>
    <recommendedName>
        <fullName evidence="9">Dihydroflavonol 4-reductase</fullName>
        <ecNumber evidence="8">1.1.1.219</ecNumber>
        <ecNumber evidence="7">1.1.1.234</ecNumber>
    </recommendedName>
    <alternativeName>
        <fullName evidence="11">Dihydrokaempferol 4-reductase</fullName>
    </alternativeName>
    <alternativeName>
        <fullName evidence="10">Flavanone 4-reductase</fullName>
    </alternativeName>
</protein>
<dbReference type="GO" id="GO:0047890">
    <property type="term" value="F:flavanone 4-reductase activity"/>
    <property type="evidence" value="ECO:0007669"/>
    <property type="project" value="UniProtKB-EC"/>
</dbReference>
<feature type="domain" description="NAD-dependent epimerase/dehydratase" evidence="14">
    <location>
        <begin position="27"/>
        <end position="170"/>
    </location>
</feature>
<organism evidence="15 16">
    <name type="scientific">Erythranthe guttata</name>
    <name type="common">Yellow monkey flower</name>
    <name type="synonym">Mimulus guttatus</name>
    <dbReference type="NCBI Taxonomy" id="4155"/>
    <lineage>
        <taxon>Eukaryota</taxon>
        <taxon>Viridiplantae</taxon>
        <taxon>Streptophyta</taxon>
        <taxon>Embryophyta</taxon>
        <taxon>Tracheophyta</taxon>
        <taxon>Spermatophyta</taxon>
        <taxon>Magnoliopsida</taxon>
        <taxon>eudicotyledons</taxon>
        <taxon>Gunneridae</taxon>
        <taxon>Pentapetalae</taxon>
        <taxon>asterids</taxon>
        <taxon>lamiids</taxon>
        <taxon>Lamiales</taxon>
        <taxon>Phrymaceae</taxon>
        <taxon>Erythranthe</taxon>
    </lineage>
</organism>
<accession>A0A022QTI8</accession>
<dbReference type="AlphaFoldDB" id="A0A022QTI8"/>
<dbReference type="GO" id="GO:0016616">
    <property type="term" value="F:oxidoreductase activity, acting on the CH-OH group of donors, NAD or NADP as acceptor"/>
    <property type="evidence" value="ECO:0000318"/>
    <property type="project" value="GO_Central"/>
</dbReference>
<evidence type="ECO:0000256" key="13">
    <source>
        <dbReference type="ARBA" id="ARBA00049132"/>
    </source>
</evidence>
<comment type="function">
    <text evidence="6">Bifunctional enzyme involved in flavonoid metabolism.</text>
</comment>
<evidence type="ECO:0000256" key="5">
    <source>
        <dbReference type="ARBA" id="ARBA00023445"/>
    </source>
</evidence>
<dbReference type="PhylomeDB" id="A0A022QTI8"/>
<evidence type="ECO:0000256" key="8">
    <source>
        <dbReference type="ARBA" id="ARBA00039057"/>
    </source>
</evidence>
<dbReference type="eggNOG" id="KOG1502">
    <property type="taxonomic scope" value="Eukaryota"/>
</dbReference>
<gene>
    <name evidence="15" type="ORF">MIMGU_mgv1a012358mg</name>
</gene>
<evidence type="ECO:0000256" key="11">
    <source>
        <dbReference type="ARBA" id="ARBA00042831"/>
    </source>
</evidence>
<dbReference type="Gene3D" id="3.40.50.720">
    <property type="entry name" value="NAD(P)-binding Rossmann-like Domain"/>
    <property type="match status" value="1"/>
</dbReference>
<dbReference type="Pfam" id="PF01370">
    <property type="entry name" value="Epimerase"/>
    <property type="match status" value="1"/>
</dbReference>
<dbReference type="OrthoDB" id="2735536at2759"/>
<evidence type="ECO:0000256" key="7">
    <source>
        <dbReference type="ARBA" id="ARBA00039055"/>
    </source>
</evidence>
<reference evidence="15 16" key="1">
    <citation type="journal article" date="2013" name="Proc. Natl. Acad. Sci. U.S.A.">
        <title>Fine-scale variation in meiotic recombination in Mimulus inferred from population shotgun sequencing.</title>
        <authorList>
            <person name="Hellsten U."/>
            <person name="Wright K.M."/>
            <person name="Jenkins J."/>
            <person name="Shu S."/>
            <person name="Yuan Y."/>
            <person name="Wessler S.R."/>
            <person name="Schmutz J."/>
            <person name="Willis J.H."/>
            <person name="Rokhsar D.S."/>
        </authorList>
    </citation>
    <scope>NUCLEOTIDE SEQUENCE [LARGE SCALE GENOMIC DNA]</scope>
    <source>
        <strain evidence="16">cv. DUN x IM62</strain>
    </source>
</reference>
<dbReference type="OMA" id="AVECCKE"/>
<comment type="catalytic activity">
    <reaction evidence="13">
        <text>a (2R,3S,4S)-leucoanthocyanidin + NADP(+) = a (2R,3R)-dihydroflavonol + NADPH + H(+)</text>
        <dbReference type="Rhea" id="RHEA:54444"/>
        <dbReference type="ChEBI" id="CHEBI:15378"/>
        <dbReference type="ChEBI" id="CHEBI:57783"/>
        <dbReference type="ChEBI" id="CHEBI:58349"/>
        <dbReference type="ChEBI" id="CHEBI:138176"/>
        <dbReference type="ChEBI" id="CHEBI:138188"/>
        <dbReference type="EC" id="1.1.1.219"/>
    </reaction>
</comment>
<dbReference type="InterPro" id="IPR050425">
    <property type="entry name" value="NAD(P)_dehydrat-like"/>
</dbReference>
<keyword evidence="3" id="KW-0560">Oxidoreductase</keyword>
<dbReference type="EMBL" id="KI630880">
    <property type="protein sequence ID" value="EYU31987.1"/>
    <property type="molecule type" value="Genomic_DNA"/>
</dbReference>
<evidence type="ECO:0000256" key="10">
    <source>
        <dbReference type="ARBA" id="ARBA00042087"/>
    </source>
</evidence>
<evidence type="ECO:0000256" key="1">
    <source>
        <dbReference type="ARBA" id="ARBA00004935"/>
    </source>
</evidence>
<dbReference type="STRING" id="4155.A0A022QTI8"/>
<dbReference type="EC" id="1.1.1.234" evidence="7"/>
<comment type="similarity">
    <text evidence="5">Belongs to the NAD(P)-dependent epimerase/dehydratase family. Dihydroflavonol-4-reductase subfamily.</text>
</comment>
<dbReference type="InterPro" id="IPR001509">
    <property type="entry name" value="Epimerase_deHydtase"/>
</dbReference>
<dbReference type="GO" id="GO:0045552">
    <property type="term" value="F:dihydroflavanol 4-reductase activity"/>
    <property type="evidence" value="ECO:0007669"/>
    <property type="project" value="UniProtKB-EC"/>
</dbReference>
<proteinExistence type="inferred from homology"/>
<evidence type="ECO:0000313" key="16">
    <source>
        <dbReference type="Proteomes" id="UP000030748"/>
    </source>
</evidence>
<keyword evidence="2" id="KW-0521">NADP</keyword>
<evidence type="ECO:0000256" key="3">
    <source>
        <dbReference type="ARBA" id="ARBA00023002"/>
    </source>
</evidence>
<dbReference type="KEGG" id="egt:105963705"/>
<evidence type="ECO:0000256" key="9">
    <source>
        <dbReference type="ARBA" id="ARBA00039963"/>
    </source>
</evidence>
<dbReference type="SUPFAM" id="SSF51735">
    <property type="entry name" value="NAD(P)-binding Rossmann-fold domains"/>
    <property type="match status" value="1"/>
</dbReference>
<comment type="pathway">
    <text evidence="1">Pigment biosynthesis; anthocyanin biosynthesis.</text>
</comment>
<dbReference type="GO" id="GO:0009813">
    <property type="term" value="P:flavonoid biosynthetic process"/>
    <property type="evidence" value="ECO:0007669"/>
    <property type="project" value="UniProtKB-KW"/>
</dbReference>
<name>A0A022QTI8_ERYGU</name>
<dbReference type="FunFam" id="3.40.50.720:FF:000085">
    <property type="entry name" value="Dihydroflavonol reductase"/>
    <property type="match status" value="1"/>
</dbReference>
<dbReference type="PANTHER" id="PTHR10366">
    <property type="entry name" value="NAD DEPENDENT EPIMERASE/DEHYDRATASE"/>
    <property type="match status" value="1"/>
</dbReference>
<keyword evidence="16" id="KW-1185">Reference proteome</keyword>
<dbReference type="EC" id="1.1.1.219" evidence="8"/>
<evidence type="ECO:0000256" key="4">
    <source>
        <dbReference type="ARBA" id="ARBA00023241"/>
    </source>
</evidence>